<name>A0AC34FQ80_9BILA</name>
<proteinExistence type="predicted"/>
<evidence type="ECO:0000313" key="2">
    <source>
        <dbReference type="WBParaSite" id="ES5_v2.g19288.t1"/>
    </source>
</evidence>
<reference evidence="2" key="1">
    <citation type="submission" date="2022-11" db="UniProtKB">
        <authorList>
            <consortium name="WormBaseParasite"/>
        </authorList>
    </citation>
    <scope>IDENTIFICATION</scope>
</reference>
<dbReference type="WBParaSite" id="ES5_v2.g19288.t1">
    <property type="protein sequence ID" value="ES5_v2.g19288.t1"/>
    <property type="gene ID" value="ES5_v2.g19288"/>
</dbReference>
<dbReference type="Proteomes" id="UP000887579">
    <property type="component" value="Unplaced"/>
</dbReference>
<evidence type="ECO:0000313" key="1">
    <source>
        <dbReference type="Proteomes" id="UP000887579"/>
    </source>
</evidence>
<organism evidence="1 2">
    <name type="scientific">Panagrolaimus sp. ES5</name>
    <dbReference type="NCBI Taxonomy" id="591445"/>
    <lineage>
        <taxon>Eukaryota</taxon>
        <taxon>Metazoa</taxon>
        <taxon>Ecdysozoa</taxon>
        <taxon>Nematoda</taxon>
        <taxon>Chromadorea</taxon>
        <taxon>Rhabditida</taxon>
        <taxon>Tylenchina</taxon>
        <taxon>Panagrolaimomorpha</taxon>
        <taxon>Panagrolaimoidea</taxon>
        <taxon>Panagrolaimidae</taxon>
        <taxon>Panagrolaimus</taxon>
    </lineage>
</organism>
<protein>
    <submittedName>
        <fullName evidence="2">FHA domain-containing protein</fullName>
    </submittedName>
</protein>
<accession>A0AC34FQ80</accession>
<sequence length="739" mass="84937">MKRSSTSSSKLPPPQPEEDDWSNSDEDAFLAAKKPKLRTPPPQPSFGYELQFLVKDQVIGKHAFDLDSSGKALIGKNTGVGWTGISKNHCEFRLKTGRYFIKDVGSSNGTFVNGTKLDRDTRKDVQLGETFRLATWECKIIKVLAKGEKKTTPQPEKATRFVFLEDETDENVPSEDEKVKQSRKERLQPFRDLLATFQLDENCGEVKKLIIEFMEKEMFLYELCYIDEDGNVITFWDGITGNPDRRFGEHSSDTDNARKQEIFEKYGEKVFMRILYKGNYAKVWMLEYLLIHHREQLGSELVNKDLKNDKMEFQDVDVIKALEELLENALSLDIRRTKAVPFGETLSNFIIPEGTCLTLNMLIQQFLEEDHFVYGLNYTTKDGTNIVKFYIGLSKQPEQRMCTHRTDDSFNKSKWNVMREHRQRVFMNVFIKANRAVCELVELFLIQDEAENSLTNVQKRKAEKPKVGVDLDLVVNQLKAHAAAKGKLECSKSSAELDIPKSINDQEATKNLKNLIHFRSYGNLDFGQTRTSIVPATELLQPGDLIGTLKNVTFEMIVEYFGISDDLCLKVKNKTFTEAKEKDIVYETKHRLLIFYARLGILSNTKQCTKCGKAMWLGRSVYAPAAFTWRCGTGNGCSTTIVTTNTFVFRNLLLFHRTIEIMHMYSHRKSLEDIRRHYKIVQSNSVLGNFVEHGDNSLTALVKTGIRGTKYKTSEEFLADATLDHFGIIFYWILKKYHY</sequence>